<dbReference type="EMBL" id="CM043022">
    <property type="protein sequence ID" value="KAI4456368.1"/>
    <property type="molecule type" value="Genomic_DNA"/>
</dbReference>
<keyword evidence="1" id="KW-0547">Nucleotide-binding</keyword>
<name>A0ACB9SMM1_HOLOL</name>
<organism evidence="1 2">
    <name type="scientific">Holotrichia oblita</name>
    <name type="common">Chafer beetle</name>
    <dbReference type="NCBI Taxonomy" id="644536"/>
    <lineage>
        <taxon>Eukaryota</taxon>
        <taxon>Metazoa</taxon>
        <taxon>Ecdysozoa</taxon>
        <taxon>Arthropoda</taxon>
        <taxon>Hexapoda</taxon>
        <taxon>Insecta</taxon>
        <taxon>Pterygota</taxon>
        <taxon>Neoptera</taxon>
        <taxon>Endopterygota</taxon>
        <taxon>Coleoptera</taxon>
        <taxon>Polyphaga</taxon>
        <taxon>Scarabaeiformia</taxon>
        <taxon>Scarabaeidae</taxon>
        <taxon>Melolonthinae</taxon>
        <taxon>Holotrichia</taxon>
    </lineage>
</organism>
<keyword evidence="1" id="KW-0067">ATP-binding</keyword>
<evidence type="ECO:0000313" key="2">
    <source>
        <dbReference type="Proteomes" id="UP001056778"/>
    </source>
</evidence>
<gene>
    <name evidence="1" type="ORF">MML48_8g00004965</name>
</gene>
<evidence type="ECO:0000313" key="1">
    <source>
        <dbReference type="EMBL" id="KAI4456368.1"/>
    </source>
</evidence>
<dbReference type="Proteomes" id="UP001056778">
    <property type="component" value="Chromosome 8"/>
</dbReference>
<keyword evidence="2" id="KW-1185">Reference proteome</keyword>
<protein>
    <submittedName>
        <fullName evidence="1">Atp-binding cassette sub-family b</fullName>
    </submittedName>
</protein>
<accession>A0ACB9SMM1</accession>
<reference evidence="1" key="1">
    <citation type="submission" date="2022-04" db="EMBL/GenBank/DDBJ databases">
        <title>Chromosome-scale genome assembly of Holotrichia oblita Faldermann.</title>
        <authorList>
            <person name="Rongchong L."/>
        </authorList>
    </citation>
    <scope>NUCLEOTIDE SEQUENCE</scope>
    <source>
        <strain evidence="1">81SQS9</strain>
    </source>
</reference>
<comment type="caution">
    <text evidence="1">The sequence shown here is derived from an EMBL/GenBank/DDBJ whole genome shotgun (WGS) entry which is preliminary data.</text>
</comment>
<sequence length="1276" mass="140874">MKKKIQINTNAAVDEYNKNKKDGHSLELRFQESEHTTKKNKNDTKSGDQLKRVSYFNLYRYSTLRDKFMIFIAVACALAAGVGIPLVMIFFGNVTGSIVTFAVQLQNMPDGMDTTDIENDLMDVVISFVVNCFIVAGSIFLLTYVSITLFSITCTNQICKIRALFMKHVLNQDVGWYDVNQTGDFTSRITDDILKIEEGIGDKVSTCCFFISTFVSGVAVAFSYGWELALICLISFPVNTIALGVIAWLTTKFSLREMESYGSAGAIAEEVLGAIKTVMAFGGQQKEIDRYKVHLQTACKNNITRALLTGISNGVMWFVMFASYALSFYYGIGLIIDERDLPLDQQTYNAGTMITVFFSVLMAMFTLTQCMPYFQIFGTSQGAAAKIFSVIDHQPEINLSRGKGVKIENCKGRIKFEDVHFNYPARKDVPILKGVNLEINPGDTVALVGSSGCGKSTCIQLLQRFYDPINGRVTIDGEDIKNLDLDWYRSKIGVVGQEPVLFAMTIAENIKFGNKAATEKDIISAAKKANAHNFISTLPDGYRTLVGDRGSQLSGGQKQRIAIARALVREPTILLLDEATSALDTHSEALVQEAIDSISKDCTTIIIAHRLSTIRNANKIIVFSEGQIVETGTHDELMALKSAYYNLVVTQISGSDLERDGLQRTNSYAEEENIEQIFTKDTSDIVEEEVTNWSAIFNVLALNKPEWWQIILGAIGAAVSGAAMPVYAIIFGDVMGVFAYPNPEDIRREGNKYSLYFLLIGIACGTAMFFQWYMIGIAGEKLTKRVRALLFETVLRQEPAWFDDKQNSVGAVCAKLSSDGANIQGASGHPVIVALNSISTLLIAITISLIIEWRLALASMSFMPLIFLGTYFETSYLQGGGNGGDKHALENSAKIAVDAIGNIRTVASLGCEETFYTLYTTELLPVYKKAKRAAHIRGFLLGLSRSLMNIAYVIAFWYGGSLIVNEKLDYSKVFQVSEALITAAWSVGNVMAFSPNFQKGIIAANKMFKLMKREPKIKDDANSTYTSWPRGDITYKEVVFKYPTRPNTTILDSLDLFVTQGKTIALVGPSGCGKSTIIQLLQRFYDPDSGTASIDDINLKNIKVTALRSHLGIVSQEPNLFDRTIEENIAYGDNQRVVTQAEIIEAAKNANIHSFISSLPLGYNTRLGERGTQLSGGQKQRVAIARALVRNPNILLLDEATSALDMESEKIVQEALDKAKLGRTCITIAHRLTTIQDADIICVLNKGKIVEQGSHSELLGLKGLYHKLYTMQKKNH</sequence>
<proteinExistence type="predicted"/>